<feature type="domain" description="RecF/RecN/SMC N-terminal" evidence="3">
    <location>
        <begin position="456"/>
        <end position="1327"/>
    </location>
</feature>
<evidence type="ECO:0000313" key="5">
    <source>
        <dbReference type="Proteomes" id="UP001061958"/>
    </source>
</evidence>
<evidence type="ECO:0000313" key="4">
    <source>
        <dbReference type="EMBL" id="GJQ09957.1"/>
    </source>
</evidence>
<name>A0A9C7PUQ1_9RHOD</name>
<keyword evidence="1" id="KW-0175">Coiled coil</keyword>
<gene>
    <name evidence="4" type="ORF">GpartN1_g1748.t1</name>
</gene>
<reference evidence="4" key="2">
    <citation type="submission" date="2022-01" db="EMBL/GenBank/DDBJ databases">
        <authorList>
            <person name="Hirooka S."/>
            <person name="Miyagishima S.Y."/>
        </authorList>
    </citation>
    <scope>NUCLEOTIDE SEQUENCE</scope>
    <source>
        <strain evidence="4">NBRC 102759</strain>
    </source>
</reference>
<feature type="coiled-coil region" evidence="1">
    <location>
        <begin position="634"/>
        <end position="668"/>
    </location>
</feature>
<evidence type="ECO:0000259" key="2">
    <source>
        <dbReference type="Pfam" id="PF00149"/>
    </source>
</evidence>
<dbReference type="InterPro" id="IPR027417">
    <property type="entry name" value="P-loop_NTPase"/>
</dbReference>
<dbReference type="InterPro" id="IPR029052">
    <property type="entry name" value="Metallo-depent_PP-like"/>
</dbReference>
<dbReference type="SUPFAM" id="SSF52540">
    <property type="entry name" value="P-loop containing nucleoside triphosphate hydrolases"/>
    <property type="match status" value="1"/>
</dbReference>
<accession>A0A9C7PUQ1</accession>
<dbReference type="Gene3D" id="3.60.21.10">
    <property type="match status" value="1"/>
</dbReference>
<dbReference type="PANTHER" id="PTHR32114">
    <property type="entry name" value="ABC TRANSPORTER ABCH.3"/>
    <property type="match status" value="1"/>
</dbReference>
<protein>
    <recommendedName>
        <fullName evidence="6">Calcineurin-like phosphoesterase domain-containing protein</fullName>
    </recommendedName>
</protein>
<feature type="domain" description="Calcineurin-like phosphoesterase" evidence="2">
    <location>
        <begin position="91"/>
        <end position="169"/>
    </location>
</feature>
<sequence length="1339" mass="158526">MNDILRLMFIVIGTKSHIHYHATRKLFSNTAEPFLDRSYKVKYKRYRRLFTYATCNQAPISPTLQEESDLPKHLKVQKLSPVPEIESFDQFVIFSDLHLRKDNVETCIQVLKRVHQVAHERNAGVVFLGDFWDRRGSLPVEPLNAAMEELQRWRQPLILIPGNHDQVSYDGTVHSLLPIRVSLKHSVALLMDQPSIFMGALWIPFIRESRLLTKVISSIASPLWSQLEAVFCHTDIQGAQWVAQTESHSSFHCTQGVAPDCFPSHVEVYSGHFHKPQQIPNTHIRYVGSPFQVSVMESGQQKYLFVVSRSHRWAVQEAIPISLGPKYYDYHWNDILRNVSLDCIQPGDRVFLRVNSDIPESQIAPVLKQLRQQKKASVFTFVEPDKESSVSRVEADNSFPSEWRDPNRILQQYGEVYKLSLPVMNVGKEIIQQVLASQEHTWVDYQRSNSIDLCLDGIYIDGFGSFRDAVTYPLSNRGLVIVTGENKDDMTSTSNGSGKTTLLMATLWCLNASMACCVHSDVIHDDRKEAQVTVYGRCNGRRLQVTRYIQRKRSSHRLRIWLDGEECTCQEIRATQERLDRWIDTRLLSHCVFFGQHILDDLFASSDREWKEQLSRLTPLDTWEDCKQYVRNRLKALDEDILRLRSQMEATEKGCKQLESRIEMHQMEYERWLSSQAVNRQNSLLHSCRLDEQSNAWGDDDVHRANRQWDIRDVLQRWNDRWKDIQHHIQLTKQRWLHLQQGITTLQQQIANHRNKYKFIQCIEEQWVEWQQQYIQWKRQRDDKRQQIFHILQHKPTLLQCNEQLQRLQLQWDKCQDELNVKSQQLTQWEEMAVGKQTIDENGSSPIEKAYSRWKRWKLRYKRYQLEYNKVWNEKVALQTKWDEASKVENEEEWIMCDHCLQRVSPIHYKRALERLLHSSIQREQAMATRLNHIQRHREQAKQAYQQLVYDSIAKVQQEINDIQMAKERIMEERNNVQQQVIQLKQLVQECRQLDEEQSWKNQLVILLDQMNEKKEASDEMPTTSQLEKESTYDVFHCDDLSDLVTKTLQQKKVMYEQELNNQMKEYQHLEEEYEEQKQLLEEWNNKALECWKEKSECEARIEYLQKERDLLEREAILHSHNPFVSLLKREREDWEQHNRQLATWREELRRLENDQQVLQQLDKVFGPRGIPNFVLKQVLYELQQRINYYLSVISHGYIQVELRPFTCLKSKREQMVEMIDKKILIKNCHGSFSNRSYLQLSGGQRRRLGVALALAFHDIGERRCGFHCNMMVLDEIFQHLDSEGKKRVADILEKLGKESIFVVVHDMDEAMNHLPCAFHDIVMKQDDVSSVWVDKKSQ</sequence>
<dbReference type="EMBL" id="BQMJ01000012">
    <property type="protein sequence ID" value="GJQ09957.1"/>
    <property type="molecule type" value="Genomic_DNA"/>
</dbReference>
<organism evidence="4 5">
    <name type="scientific">Galdieria partita</name>
    <dbReference type="NCBI Taxonomy" id="83374"/>
    <lineage>
        <taxon>Eukaryota</taxon>
        <taxon>Rhodophyta</taxon>
        <taxon>Bangiophyceae</taxon>
        <taxon>Galdieriales</taxon>
        <taxon>Galdieriaceae</taxon>
        <taxon>Galdieria</taxon>
    </lineage>
</organism>
<dbReference type="GO" id="GO:0016787">
    <property type="term" value="F:hydrolase activity"/>
    <property type="evidence" value="ECO:0007669"/>
    <property type="project" value="InterPro"/>
</dbReference>
<dbReference type="PANTHER" id="PTHR32114:SF2">
    <property type="entry name" value="ABC TRANSPORTER ABCH.3"/>
    <property type="match status" value="1"/>
</dbReference>
<evidence type="ECO:0000256" key="1">
    <source>
        <dbReference type="SAM" id="Coils"/>
    </source>
</evidence>
<dbReference type="Proteomes" id="UP001061958">
    <property type="component" value="Unassembled WGS sequence"/>
</dbReference>
<proteinExistence type="predicted"/>
<dbReference type="OrthoDB" id="18797at2759"/>
<comment type="caution">
    <text evidence="4">The sequence shown here is derived from an EMBL/GenBank/DDBJ whole genome shotgun (WGS) entry which is preliminary data.</text>
</comment>
<dbReference type="SUPFAM" id="SSF56300">
    <property type="entry name" value="Metallo-dependent phosphatases"/>
    <property type="match status" value="1"/>
</dbReference>
<feature type="coiled-coil region" evidence="1">
    <location>
        <begin position="1046"/>
        <end position="1162"/>
    </location>
</feature>
<keyword evidence="5" id="KW-1185">Reference proteome</keyword>
<dbReference type="Gene3D" id="3.40.50.300">
    <property type="entry name" value="P-loop containing nucleotide triphosphate hydrolases"/>
    <property type="match status" value="2"/>
</dbReference>
<evidence type="ECO:0000259" key="3">
    <source>
        <dbReference type="Pfam" id="PF02463"/>
    </source>
</evidence>
<dbReference type="InterPro" id="IPR003395">
    <property type="entry name" value="RecF/RecN/SMC_N"/>
</dbReference>
<dbReference type="CDD" id="cd00267">
    <property type="entry name" value="ABC_ATPase"/>
    <property type="match status" value="1"/>
</dbReference>
<feature type="coiled-coil region" evidence="1">
    <location>
        <begin position="953"/>
        <end position="997"/>
    </location>
</feature>
<dbReference type="InterPro" id="IPR004843">
    <property type="entry name" value="Calcineurin-like_PHP"/>
</dbReference>
<dbReference type="Pfam" id="PF00149">
    <property type="entry name" value="Metallophos"/>
    <property type="match status" value="1"/>
</dbReference>
<evidence type="ECO:0008006" key="6">
    <source>
        <dbReference type="Google" id="ProtNLM"/>
    </source>
</evidence>
<dbReference type="Pfam" id="PF02463">
    <property type="entry name" value="SMC_N"/>
    <property type="match status" value="1"/>
</dbReference>
<reference evidence="4" key="1">
    <citation type="journal article" date="2022" name="Proc. Natl. Acad. Sci. U.S.A.">
        <title>Life cycle and functional genomics of the unicellular red alga Galdieria for elucidating algal and plant evolution and industrial use.</title>
        <authorList>
            <person name="Hirooka S."/>
            <person name="Itabashi T."/>
            <person name="Ichinose T.M."/>
            <person name="Onuma R."/>
            <person name="Fujiwara T."/>
            <person name="Yamashita S."/>
            <person name="Jong L.W."/>
            <person name="Tomita R."/>
            <person name="Iwane A.H."/>
            <person name="Miyagishima S.Y."/>
        </authorList>
    </citation>
    <scope>NUCLEOTIDE SEQUENCE</scope>
    <source>
        <strain evidence="4">NBRC 102759</strain>
    </source>
</reference>